<evidence type="ECO:0000313" key="3">
    <source>
        <dbReference type="EMBL" id="NXS42782.1"/>
    </source>
</evidence>
<gene>
    <name evidence="3" type="primary">Zp3_1</name>
    <name evidence="3" type="ORF">BALREX_R13291</name>
</gene>
<keyword evidence="1" id="KW-1015">Disulfide bond</keyword>
<feature type="non-terminal residue" evidence="3">
    <location>
        <position position="111"/>
    </location>
</feature>
<protein>
    <submittedName>
        <fullName evidence="3">ZP3 protein</fullName>
    </submittedName>
</protein>
<dbReference type="InterPro" id="IPR042235">
    <property type="entry name" value="ZP-C_dom"/>
</dbReference>
<dbReference type="GO" id="GO:2000344">
    <property type="term" value="P:positive regulation of acrosome reaction"/>
    <property type="evidence" value="ECO:0007669"/>
    <property type="project" value="TreeGrafter"/>
</dbReference>
<dbReference type="InterPro" id="IPR001507">
    <property type="entry name" value="ZP_dom"/>
</dbReference>
<dbReference type="InterPro" id="IPR055355">
    <property type="entry name" value="ZP-C"/>
</dbReference>
<dbReference type="Pfam" id="PF00100">
    <property type="entry name" value="Zona_pellucida"/>
    <property type="match status" value="1"/>
</dbReference>
<dbReference type="GO" id="GO:0007339">
    <property type="term" value="P:binding of sperm to zona pellucida"/>
    <property type="evidence" value="ECO:0007669"/>
    <property type="project" value="TreeGrafter"/>
</dbReference>
<dbReference type="OrthoDB" id="8880842at2759"/>
<dbReference type="PANTHER" id="PTHR11576">
    <property type="entry name" value="ZONA PELLUCIDA SPERM-BINDING PROTEIN 3"/>
    <property type="match status" value="1"/>
</dbReference>
<feature type="domain" description="ZP" evidence="2">
    <location>
        <begin position="1"/>
        <end position="111"/>
    </location>
</feature>
<evidence type="ECO:0000259" key="2">
    <source>
        <dbReference type="PROSITE" id="PS51034"/>
    </source>
</evidence>
<organism evidence="3 4">
    <name type="scientific">Balaeniceps rex</name>
    <name type="common">Shoebill</name>
    <dbReference type="NCBI Taxonomy" id="33584"/>
    <lineage>
        <taxon>Eukaryota</taxon>
        <taxon>Metazoa</taxon>
        <taxon>Chordata</taxon>
        <taxon>Craniata</taxon>
        <taxon>Vertebrata</taxon>
        <taxon>Euteleostomi</taxon>
        <taxon>Archelosauria</taxon>
        <taxon>Archosauria</taxon>
        <taxon>Dinosauria</taxon>
        <taxon>Saurischia</taxon>
        <taxon>Theropoda</taxon>
        <taxon>Coelurosauria</taxon>
        <taxon>Aves</taxon>
        <taxon>Neognathae</taxon>
        <taxon>Neoaves</taxon>
        <taxon>Aequornithes</taxon>
        <taxon>Pelecaniformes</taxon>
        <taxon>Balaenicipitidae</taxon>
        <taxon>Balaeniceps</taxon>
    </lineage>
</organism>
<keyword evidence="4" id="KW-1185">Reference proteome</keyword>
<dbReference type="PANTHER" id="PTHR11576:SF2">
    <property type="entry name" value="ZONA PELLUCIDA SPERM-BINDING PROTEIN 3"/>
    <property type="match status" value="1"/>
</dbReference>
<dbReference type="Gene3D" id="2.60.40.4100">
    <property type="entry name" value="Zona pellucida, ZP-C domain"/>
    <property type="match status" value="1"/>
</dbReference>
<accession>A0A7L2UAQ5</accession>
<dbReference type="AlphaFoldDB" id="A0A7L2UAQ5"/>
<proteinExistence type="predicted"/>
<comment type="caution">
    <text evidence="3">The sequence shown here is derived from an EMBL/GenBank/DDBJ whole genome shotgun (WGS) entry which is preliminary data.</text>
</comment>
<evidence type="ECO:0000313" key="4">
    <source>
        <dbReference type="Proteomes" id="UP000528411"/>
    </source>
</evidence>
<dbReference type="GO" id="GO:0031012">
    <property type="term" value="C:extracellular matrix"/>
    <property type="evidence" value="ECO:0007669"/>
    <property type="project" value="TreeGrafter"/>
</dbReference>
<reference evidence="3 4" key="1">
    <citation type="submission" date="2019-09" db="EMBL/GenBank/DDBJ databases">
        <title>Bird 10,000 Genomes (B10K) Project - Family phase.</title>
        <authorList>
            <person name="Zhang G."/>
        </authorList>
    </citation>
    <scope>NUCLEOTIDE SEQUENCE [LARGE SCALE GENOMIC DNA]</scope>
    <source>
        <strain evidence="3">B10K-DU-012-56</strain>
    </source>
</reference>
<evidence type="ECO:0000256" key="1">
    <source>
        <dbReference type="ARBA" id="ARBA00023157"/>
    </source>
</evidence>
<dbReference type="GO" id="GO:0032190">
    <property type="term" value="F:acrosin binding"/>
    <property type="evidence" value="ECO:0007669"/>
    <property type="project" value="TreeGrafter"/>
</dbReference>
<dbReference type="EMBL" id="VYZW01022435">
    <property type="protein sequence ID" value="NXS42782.1"/>
    <property type="molecule type" value="Genomic_DNA"/>
</dbReference>
<sequence>GAGVPCLHPGVCPPTLRRRTGSVSAGAVQPTWVPFGSTVAQRRRLRFALDVYDSSWSSRLPQPTYSLGELINVEASVSTGPRLPLRVFVDKCVASPGAPARLKYRVIADNG</sequence>
<feature type="non-terminal residue" evidence="3">
    <location>
        <position position="1"/>
    </location>
</feature>
<dbReference type="PROSITE" id="PS51034">
    <property type="entry name" value="ZP_2"/>
    <property type="match status" value="1"/>
</dbReference>
<dbReference type="GO" id="GO:0035803">
    <property type="term" value="P:egg coat formation"/>
    <property type="evidence" value="ECO:0007669"/>
    <property type="project" value="TreeGrafter"/>
</dbReference>
<dbReference type="Proteomes" id="UP000528411">
    <property type="component" value="Unassembled WGS sequence"/>
</dbReference>
<name>A0A7L2UAQ5_BALRX</name>